<dbReference type="AlphaFoldDB" id="I5AY18"/>
<reference evidence="2 3" key="2">
    <citation type="submission" date="2012-02" db="EMBL/GenBank/DDBJ databases">
        <title>Improved High-Quality Draft sequence of Desulfobacter postgatei 2ac9.</title>
        <authorList>
            <consortium name="US DOE Joint Genome Institute"/>
            <person name="Lucas S."/>
            <person name="Han J."/>
            <person name="Lapidus A."/>
            <person name="Cheng J.-F."/>
            <person name="Goodwin L."/>
            <person name="Pitluck S."/>
            <person name="Peters L."/>
            <person name="Ovchinnikova G."/>
            <person name="Held B."/>
            <person name="Detter J.C."/>
            <person name="Han C."/>
            <person name="Tapia R."/>
            <person name="Land M."/>
            <person name="Hauser L."/>
            <person name="Kyrpides N."/>
            <person name="Ivanova N."/>
            <person name="Pagani I."/>
            <person name="Orellana R."/>
            <person name="Lovley D."/>
            <person name="Woyke T."/>
        </authorList>
    </citation>
    <scope>NUCLEOTIDE SEQUENCE [LARGE SCALE GENOMIC DNA]</scope>
    <source>
        <strain evidence="2 3">2ac9</strain>
    </source>
</reference>
<name>I5AY18_9BACT</name>
<evidence type="ECO:0000256" key="1">
    <source>
        <dbReference type="SAM" id="MobiDB-lite"/>
    </source>
</evidence>
<feature type="region of interest" description="Disordered" evidence="1">
    <location>
        <begin position="103"/>
        <end position="123"/>
    </location>
</feature>
<dbReference type="EMBL" id="CM001488">
    <property type="protein sequence ID" value="EIM62131.1"/>
    <property type="molecule type" value="Genomic_DNA"/>
</dbReference>
<protein>
    <submittedName>
        <fullName evidence="2">Uncharacterized protein</fullName>
    </submittedName>
</protein>
<evidence type="ECO:0000313" key="2">
    <source>
        <dbReference type="EMBL" id="EIM62131.1"/>
    </source>
</evidence>
<dbReference type="STRING" id="879212.DespoDRAFT_00085"/>
<dbReference type="Proteomes" id="UP000005778">
    <property type="component" value="Chromosome"/>
</dbReference>
<dbReference type="RefSeq" id="WP_004070474.1">
    <property type="nucleotide sequence ID" value="NZ_CM001488.1"/>
</dbReference>
<evidence type="ECO:0000313" key="3">
    <source>
        <dbReference type="Proteomes" id="UP000005778"/>
    </source>
</evidence>
<dbReference type="HOGENOM" id="CLU_986017_0_0_7"/>
<proteinExistence type="predicted"/>
<gene>
    <name evidence="2" type="ORF">DespoDRAFT_00085</name>
</gene>
<reference evidence="2 3" key="1">
    <citation type="submission" date="2011-09" db="EMBL/GenBank/DDBJ databases">
        <authorList>
            <consortium name="US DOE Joint Genome Institute (JGI-PGF)"/>
            <person name="Lucas S."/>
            <person name="Han J."/>
            <person name="Lapidus A."/>
            <person name="Cheng J.-F."/>
            <person name="Goodwin L."/>
            <person name="Pitluck S."/>
            <person name="Peters L."/>
            <person name="Land M.L."/>
            <person name="Hauser L."/>
            <person name="Orellana R."/>
            <person name="Lovley D."/>
            <person name="Woyke T.J."/>
        </authorList>
    </citation>
    <scope>NUCLEOTIDE SEQUENCE [LARGE SCALE GENOMIC DNA]</scope>
    <source>
        <strain evidence="2 3">2ac9</strain>
    </source>
</reference>
<sequence>MKYFYLVMTLIFCAGCVQPSFKVPVYDEHKPLDLHRNKSSIRDVFVKDFIKFDDDLDKIPDDIKVSINLIAPVSLCDFLQILIGQGINIVADIGCSVEQNIEQNDSSLPGSPSAGPVSKKKEEPKFQTVSMPSYHGTLKTLLQSLQISHGLFFKYKQGVLIVRKTSPAYVKVVMPGIQENLIKLLSSFGVQESFYDELSSRIVFNTDYYTYLTIYDYFKNNPYLTLVVFDIMILESQDSHTYKYMDKYKSRLRKRNCKFLTDACQYIIQLSFQKFKSFISRC</sequence>
<organism evidence="2 3">
    <name type="scientific">Desulfobacter postgatei 2ac9</name>
    <dbReference type="NCBI Taxonomy" id="879212"/>
    <lineage>
        <taxon>Bacteria</taxon>
        <taxon>Pseudomonadati</taxon>
        <taxon>Thermodesulfobacteriota</taxon>
        <taxon>Desulfobacteria</taxon>
        <taxon>Desulfobacterales</taxon>
        <taxon>Desulfobacteraceae</taxon>
        <taxon>Desulfobacter</taxon>
    </lineage>
</organism>
<keyword evidence="3" id="KW-1185">Reference proteome</keyword>
<dbReference type="eggNOG" id="COG1450">
    <property type="taxonomic scope" value="Bacteria"/>
</dbReference>
<accession>I5AY18</accession>